<organism evidence="2 3">
    <name type="scientific">Aetokthonos hydrillicola Thurmond2011</name>
    <dbReference type="NCBI Taxonomy" id="2712845"/>
    <lineage>
        <taxon>Bacteria</taxon>
        <taxon>Bacillati</taxon>
        <taxon>Cyanobacteriota</taxon>
        <taxon>Cyanophyceae</taxon>
        <taxon>Nostocales</taxon>
        <taxon>Hapalosiphonaceae</taxon>
        <taxon>Aetokthonos</taxon>
    </lineage>
</organism>
<keyword evidence="1" id="KW-0472">Membrane</keyword>
<sequence>MTVAQHITIHSSDKNNHSQRSKLVQLRTVIAKRLWWHAHAYGIVLSILLLIFSSLGFLFLHWFWSRLQPEEIPYPMDRERL</sequence>
<comment type="caution">
    <text evidence="2">The sequence shown here is derived from an EMBL/GenBank/DDBJ whole genome shotgun (WGS) entry which is preliminary data.</text>
</comment>
<dbReference type="AlphaFoldDB" id="A0AAP5IBX6"/>
<keyword evidence="1" id="KW-0812">Transmembrane</keyword>
<gene>
    <name evidence="2" type="ORF">G7B40_020320</name>
</gene>
<dbReference type="Proteomes" id="UP000667802">
    <property type="component" value="Unassembled WGS sequence"/>
</dbReference>
<keyword evidence="1" id="KW-1133">Transmembrane helix</keyword>
<evidence type="ECO:0000313" key="2">
    <source>
        <dbReference type="EMBL" id="MDR9896893.1"/>
    </source>
</evidence>
<dbReference type="EMBL" id="JAALHA020000010">
    <property type="protein sequence ID" value="MDR9896893.1"/>
    <property type="molecule type" value="Genomic_DNA"/>
</dbReference>
<name>A0AAP5IBX6_9CYAN</name>
<keyword evidence="3" id="KW-1185">Reference proteome</keyword>
<evidence type="ECO:0000313" key="3">
    <source>
        <dbReference type="Proteomes" id="UP000667802"/>
    </source>
</evidence>
<protein>
    <submittedName>
        <fullName evidence="2">Uncharacterized protein</fullName>
    </submittedName>
</protein>
<evidence type="ECO:0000256" key="1">
    <source>
        <dbReference type="SAM" id="Phobius"/>
    </source>
</evidence>
<accession>A0AAP5IBX6</accession>
<reference evidence="3" key="1">
    <citation type="journal article" date="2021" name="Science">
        <title>Hunting the eagle killer: A cyanobacterial neurotoxin causes vacuolar myelinopathy.</title>
        <authorList>
            <person name="Breinlinger S."/>
            <person name="Phillips T.J."/>
            <person name="Haram B.N."/>
            <person name="Mares J."/>
            <person name="Martinez Yerena J.A."/>
            <person name="Hrouzek P."/>
            <person name="Sobotka R."/>
            <person name="Henderson W.M."/>
            <person name="Schmieder P."/>
            <person name="Williams S.M."/>
            <person name="Lauderdale J.D."/>
            <person name="Wilde H.D."/>
            <person name="Gerrin W."/>
            <person name="Kust A."/>
            <person name="Washington J.W."/>
            <person name="Wagner C."/>
            <person name="Geier B."/>
            <person name="Liebeke M."/>
            <person name="Enke H."/>
            <person name="Niedermeyer T.H.J."/>
            <person name="Wilde S.B."/>
        </authorList>
    </citation>
    <scope>NUCLEOTIDE SEQUENCE [LARGE SCALE GENOMIC DNA]</scope>
    <source>
        <strain evidence="3">Thurmond2011</strain>
    </source>
</reference>
<proteinExistence type="predicted"/>
<feature type="transmembrane region" description="Helical" evidence="1">
    <location>
        <begin position="40"/>
        <end position="64"/>
    </location>
</feature>